<reference evidence="1 2" key="1">
    <citation type="submission" date="2018-11" db="EMBL/GenBank/DDBJ databases">
        <title>Draft genome sequence of Ferruginibacter sp. BO-59.</title>
        <authorList>
            <person name="Im W.T."/>
        </authorList>
    </citation>
    <scope>NUCLEOTIDE SEQUENCE [LARGE SCALE GENOMIC DNA]</scope>
    <source>
        <strain evidence="1 2">BO-59</strain>
    </source>
</reference>
<comment type="caution">
    <text evidence="1">The sequence shown here is derived from an EMBL/GenBank/DDBJ whole genome shotgun (WGS) entry which is preliminary data.</text>
</comment>
<evidence type="ECO:0000313" key="1">
    <source>
        <dbReference type="EMBL" id="RNI38943.1"/>
    </source>
</evidence>
<protein>
    <submittedName>
        <fullName evidence="1">Uncharacterized protein</fullName>
    </submittedName>
</protein>
<name>A0A3M9NP45_9BACT</name>
<accession>A0A3M9NP45</accession>
<dbReference type="EMBL" id="RJJR01000002">
    <property type="protein sequence ID" value="RNI38943.1"/>
    <property type="molecule type" value="Genomic_DNA"/>
</dbReference>
<organism evidence="1 2">
    <name type="scientific">Hanamia caeni</name>
    <dbReference type="NCBI Taxonomy" id="2294116"/>
    <lineage>
        <taxon>Bacteria</taxon>
        <taxon>Pseudomonadati</taxon>
        <taxon>Bacteroidota</taxon>
        <taxon>Chitinophagia</taxon>
        <taxon>Chitinophagales</taxon>
        <taxon>Chitinophagaceae</taxon>
        <taxon>Hanamia</taxon>
    </lineage>
</organism>
<evidence type="ECO:0000313" key="2">
    <source>
        <dbReference type="Proteomes" id="UP000267223"/>
    </source>
</evidence>
<dbReference type="AlphaFoldDB" id="A0A3M9NP45"/>
<proteinExistence type="predicted"/>
<dbReference type="Proteomes" id="UP000267223">
    <property type="component" value="Unassembled WGS sequence"/>
</dbReference>
<gene>
    <name evidence="1" type="ORF">EFY79_04595</name>
</gene>
<sequence length="59" mass="6735">MRNLFTKILLGILKQTLLTNWIVTTYNKNNSVGHALTALKLFSEVKRLNIALHRKSLGK</sequence>
<keyword evidence="2" id="KW-1185">Reference proteome</keyword>